<evidence type="ECO:0000256" key="8">
    <source>
        <dbReference type="ARBA" id="ARBA00023170"/>
    </source>
</evidence>
<name>A0A0B6ZJM5_9EUPU</name>
<keyword evidence="2" id="KW-0812">Transmembrane</keyword>
<dbReference type="InterPro" id="IPR001245">
    <property type="entry name" value="Ser-Thr/Tyr_kinase_cat_dom"/>
</dbReference>
<dbReference type="InterPro" id="IPR050122">
    <property type="entry name" value="RTK"/>
</dbReference>
<gene>
    <name evidence="10" type="primary">ORF67469</name>
</gene>
<evidence type="ECO:0000256" key="4">
    <source>
        <dbReference type="ARBA" id="ARBA00022741"/>
    </source>
</evidence>
<evidence type="ECO:0000256" key="1">
    <source>
        <dbReference type="ARBA" id="ARBA00004370"/>
    </source>
</evidence>
<organism evidence="10">
    <name type="scientific">Arion vulgaris</name>
    <dbReference type="NCBI Taxonomy" id="1028688"/>
    <lineage>
        <taxon>Eukaryota</taxon>
        <taxon>Metazoa</taxon>
        <taxon>Spiralia</taxon>
        <taxon>Lophotrochozoa</taxon>
        <taxon>Mollusca</taxon>
        <taxon>Gastropoda</taxon>
        <taxon>Heterobranchia</taxon>
        <taxon>Euthyneura</taxon>
        <taxon>Panpulmonata</taxon>
        <taxon>Eupulmonata</taxon>
        <taxon>Stylommatophora</taxon>
        <taxon>Helicina</taxon>
        <taxon>Arionoidea</taxon>
        <taxon>Arionidae</taxon>
        <taxon>Arion</taxon>
    </lineage>
</organism>
<dbReference type="PANTHER" id="PTHR24416:SF550">
    <property type="entry name" value="FIBROBLAST GROWTH FACTOR RECEPTOR HOMOLOG 1-RELATED"/>
    <property type="match status" value="1"/>
</dbReference>
<evidence type="ECO:0000313" key="10">
    <source>
        <dbReference type="EMBL" id="CEK68728.1"/>
    </source>
</evidence>
<keyword evidence="7" id="KW-0472">Membrane</keyword>
<feature type="domain" description="Serine-threonine/tyrosine-protein kinase catalytic" evidence="9">
    <location>
        <begin position="2"/>
        <end position="39"/>
    </location>
</feature>
<keyword evidence="6" id="KW-1133">Transmembrane helix</keyword>
<evidence type="ECO:0000256" key="5">
    <source>
        <dbReference type="ARBA" id="ARBA00022840"/>
    </source>
</evidence>
<evidence type="ECO:0000256" key="7">
    <source>
        <dbReference type="ARBA" id="ARBA00023136"/>
    </source>
</evidence>
<keyword evidence="5" id="KW-0067">ATP-binding</keyword>
<evidence type="ECO:0000256" key="2">
    <source>
        <dbReference type="ARBA" id="ARBA00022692"/>
    </source>
</evidence>
<dbReference type="EMBL" id="HACG01021863">
    <property type="protein sequence ID" value="CEK68728.1"/>
    <property type="molecule type" value="Transcribed_RNA"/>
</dbReference>
<sequence>STGYRMDRPDECPDELYAIMQKCWKIEPENRPPFSVLRDILDKLLQQNTEYLDLSDDNYLLHHTTSGISTYNQDKQYEPCPTTQVPTKPQYSNIISLNHCPQNVYVTTNWEADDQDSEDCPEMHKLLDNKDDSQITVNKQLNILIDRNLTEGRIRADHGLVHENLTYV</sequence>
<dbReference type="GO" id="GO:0005886">
    <property type="term" value="C:plasma membrane"/>
    <property type="evidence" value="ECO:0007669"/>
    <property type="project" value="TreeGrafter"/>
</dbReference>
<dbReference type="GO" id="GO:0007169">
    <property type="term" value="P:cell surface receptor protein tyrosine kinase signaling pathway"/>
    <property type="evidence" value="ECO:0007669"/>
    <property type="project" value="TreeGrafter"/>
</dbReference>
<dbReference type="GO" id="GO:0005524">
    <property type="term" value="F:ATP binding"/>
    <property type="evidence" value="ECO:0007669"/>
    <property type="project" value="UniProtKB-KW"/>
</dbReference>
<feature type="non-terminal residue" evidence="10">
    <location>
        <position position="1"/>
    </location>
</feature>
<dbReference type="GO" id="GO:0043235">
    <property type="term" value="C:receptor complex"/>
    <property type="evidence" value="ECO:0007669"/>
    <property type="project" value="TreeGrafter"/>
</dbReference>
<dbReference type="Gene3D" id="1.10.510.10">
    <property type="entry name" value="Transferase(Phosphotransferase) domain 1"/>
    <property type="match status" value="1"/>
</dbReference>
<keyword evidence="8" id="KW-0675">Receptor</keyword>
<proteinExistence type="predicted"/>
<evidence type="ECO:0000259" key="9">
    <source>
        <dbReference type="Pfam" id="PF07714"/>
    </source>
</evidence>
<dbReference type="GO" id="GO:0004714">
    <property type="term" value="F:transmembrane receptor protein tyrosine kinase activity"/>
    <property type="evidence" value="ECO:0007669"/>
    <property type="project" value="TreeGrafter"/>
</dbReference>
<reference evidence="10" key="1">
    <citation type="submission" date="2014-12" db="EMBL/GenBank/DDBJ databases">
        <title>Insight into the proteome of Arion vulgaris.</title>
        <authorList>
            <person name="Aradska J."/>
            <person name="Bulat T."/>
            <person name="Smidak R."/>
            <person name="Sarate P."/>
            <person name="Gangsoo J."/>
            <person name="Sialana F."/>
            <person name="Bilban M."/>
            <person name="Lubec G."/>
        </authorList>
    </citation>
    <scope>NUCLEOTIDE SEQUENCE</scope>
    <source>
        <tissue evidence="10">Skin</tissue>
    </source>
</reference>
<dbReference type="PANTHER" id="PTHR24416">
    <property type="entry name" value="TYROSINE-PROTEIN KINASE RECEPTOR"/>
    <property type="match status" value="1"/>
</dbReference>
<protein>
    <recommendedName>
        <fullName evidence="9">Serine-threonine/tyrosine-protein kinase catalytic domain-containing protein</fullName>
    </recommendedName>
</protein>
<keyword evidence="3" id="KW-0732">Signal</keyword>
<comment type="subcellular location">
    <subcellularLocation>
        <location evidence="1">Membrane</location>
    </subcellularLocation>
</comment>
<evidence type="ECO:0000256" key="6">
    <source>
        <dbReference type="ARBA" id="ARBA00022989"/>
    </source>
</evidence>
<dbReference type="SUPFAM" id="SSF56112">
    <property type="entry name" value="Protein kinase-like (PK-like)"/>
    <property type="match status" value="1"/>
</dbReference>
<dbReference type="Pfam" id="PF07714">
    <property type="entry name" value="PK_Tyr_Ser-Thr"/>
    <property type="match status" value="1"/>
</dbReference>
<keyword evidence="4" id="KW-0547">Nucleotide-binding</keyword>
<accession>A0A0B6ZJM5</accession>
<dbReference type="InterPro" id="IPR011009">
    <property type="entry name" value="Kinase-like_dom_sf"/>
</dbReference>
<dbReference type="AlphaFoldDB" id="A0A0B6ZJM5"/>
<evidence type="ECO:0000256" key="3">
    <source>
        <dbReference type="ARBA" id="ARBA00022729"/>
    </source>
</evidence>